<evidence type="ECO:0000313" key="1">
    <source>
        <dbReference type="EMBL" id="RCG21799.1"/>
    </source>
</evidence>
<gene>
    <name evidence="1" type="ORF">DQ392_08815</name>
</gene>
<comment type="caution">
    <text evidence="1">The sequence shown here is derived from an EMBL/GenBank/DDBJ whole genome shotgun (WGS) entry which is preliminary data.</text>
</comment>
<evidence type="ECO:0000313" key="2">
    <source>
        <dbReference type="Proteomes" id="UP000253507"/>
    </source>
</evidence>
<dbReference type="RefSeq" id="WP_114014968.1">
    <property type="nucleotide sequence ID" value="NZ_QOIM01000026.1"/>
</dbReference>
<dbReference type="AlphaFoldDB" id="A0A367EVT7"/>
<accession>A0A367EVT7</accession>
<sequence>MKLLVEIEGQTHPLNRVFWVRYAPSGCAVGSLMGEHAASPEQAHKEFTSRQRDRERELRQGYRHELVTKEQWQTTVRPCFTGNCEHAAAA</sequence>
<protein>
    <submittedName>
        <fullName evidence="1">Uncharacterized protein</fullName>
    </submittedName>
</protein>
<dbReference type="OrthoDB" id="4248180at2"/>
<reference evidence="1 2" key="1">
    <citation type="submission" date="2018-06" db="EMBL/GenBank/DDBJ databases">
        <title>Streptomyces reniochalinae sp. nov. and Streptomyces diacarnus sp. nov. from marine sponges.</title>
        <authorList>
            <person name="Li L."/>
        </authorList>
    </citation>
    <scope>NUCLEOTIDE SEQUENCE [LARGE SCALE GENOMIC DNA]</scope>
    <source>
        <strain evidence="1 2">LHW50302</strain>
    </source>
</reference>
<dbReference type="EMBL" id="QOIM01000026">
    <property type="protein sequence ID" value="RCG21799.1"/>
    <property type="molecule type" value="Genomic_DNA"/>
</dbReference>
<name>A0A367EVT7_9ACTN</name>
<proteinExistence type="predicted"/>
<keyword evidence="2" id="KW-1185">Reference proteome</keyword>
<dbReference type="Proteomes" id="UP000253507">
    <property type="component" value="Unassembled WGS sequence"/>
</dbReference>
<organism evidence="1 2">
    <name type="scientific">Streptomyces reniochalinae</name>
    <dbReference type="NCBI Taxonomy" id="2250578"/>
    <lineage>
        <taxon>Bacteria</taxon>
        <taxon>Bacillati</taxon>
        <taxon>Actinomycetota</taxon>
        <taxon>Actinomycetes</taxon>
        <taxon>Kitasatosporales</taxon>
        <taxon>Streptomycetaceae</taxon>
        <taxon>Streptomyces</taxon>
    </lineage>
</organism>